<accession>A0A7W4PAU7</accession>
<dbReference type="Proteomes" id="UP000562982">
    <property type="component" value="Unassembled WGS sequence"/>
</dbReference>
<evidence type="ECO:0000313" key="3">
    <source>
        <dbReference type="Proteomes" id="UP000562982"/>
    </source>
</evidence>
<dbReference type="AlphaFoldDB" id="A0A7W4PAU7"/>
<gene>
    <name evidence="2" type="ORF">HLH32_11130</name>
</gene>
<dbReference type="EMBL" id="JABEQI010000005">
    <property type="protein sequence ID" value="MBB2186930.1"/>
    <property type="molecule type" value="Genomic_DNA"/>
</dbReference>
<reference evidence="2 3" key="1">
    <citation type="submission" date="2020-04" db="EMBL/GenBank/DDBJ databases">
        <title>Description of novel Gluconacetobacter.</title>
        <authorList>
            <person name="Sombolestani A."/>
        </authorList>
    </citation>
    <scope>NUCLEOTIDE SEQUENCE [LARGE SCALE GENOMIC DNA]</scope>
    <source>
        <strain evidence="2 3">LMG 1382</strain>
    </source>
</reference>
<organism evidence="2 3">
    <name type="scientific">Gluconacetobacter liquefaciens</name>
    <name type="common">Acetobacter liquefaciens</name>
    <dbReference type="NCBI Taxonomy" id="89584"/>
    <lineage>
        <taxon>Bacteria</taxon>
        <taxon>Pseudomonadati</taxon>
        <taxon>Pseudomonadota</taxon>
        <taxon>Alphaproteobacteria</taxon>
        <taxon>Acetobacterales</taxon>
        <taxon>Acetobacteraceae</taxon>
        <taxon>Gluconacetobacter</taxon>
    </lineage>
</organism>
<evidence type="ECO:0000313" key="2">
    <source>
        <dbReference type="EMBL" id="MBB2186930.1"/>
    </source>
</evidence>
<comment type="caution">
    <text evidence="2">The sequence shown here is derived from an EMBL/GenBank/DDBJ whole genome shotgun (WGS) entry which is preliminary data.</text>
</comment>
<evidence type="ECO:0000256" key="1">
    <source>
        <dbReference type="SAM" id="MobiDB-lite"/>
    </source>
</evidence>
<sequence length="94" mass="9492">MHHALARDMGVDPLLDLGPCPGEGSGNVLTVPPVWASVGAHELVGPGPGGDGRPVHSHDAGSAGQAGRHAALHVGSRLGLRCWSAAWHGSRSVV</sequence>
<proteinExistence type="predicted"/>
<feature type="region of interest" description="Disordered" evidence="1">
    <location>
        <begin position="43"/>
        <end position="69"/>
    </location>
</feature>
<protein>
    <submittedName>
        <fullName evidence="2">Uncharacterized protein</fullName>
    </submittedName>
</protein>
<name>A0A7W4PAU7_GLULI</name>